<comment type="caution">
    <text evidence="2">The sequence shown here is derived from an EMBL/GenBank/DDBJ whole genome shotgun (WGS) entry which is preliminary data.</text>
</comment>
<evidence type="ECO:0000313" key="3">
    <source>
        <dbReference type="Proteomes" id="UP000663833"/>
    </source>
</evidence>
<gene>
    <name evidence="2" type="ORF">LUA448_LOCUS20613</name>
</gene>
<sequence length="78" mass="9258">MNNNERKHHTRSMAQKQEFSSLTDSEHKVRRGSSQSYIEQQQIRMDDQGENKQAQMDIQQSNKMMLLMQQLLANKICF</sequence>
<feature type="compositionally biased region" description="Polar residues" evidence="1">
    <location>
        <begin position="32"/>
        <end position="43"/>
    </location>
</feature>
<protein>
    <submittedName>
        <fullName evidence="2">Uncharacterized protein</fullName>
    </submittedName>
</protein>
<feature type="compositionally biased region" description="Polar residues" evidence="1">
    <location>
        <begin position="12"/>
        <end position="23"/>
    </location>
</feature>
<dbReference type="AlphaFoldDB" id="A0A818CVT8"/>
<feature type="compositionally biased region" description="Basic residues" evidence="1">
    <location>
        <begin position="1"/>
        <end position="11"/>
    </location>
</feature>
<evidence type="ECO:0000256" key="1">
    <source>
        <dbReference type="SAM" id="MobiDB-lite"/>
    </source>
</evidence>
<dbReference type="EMBL" id="CAJNYD010002586">
    <property type="protein sequence ID" value="CAF3434119.1"/>
    <property type="molecule type" value="Genomic_DNA"/>
</dbReference>
<evidence type="ECO:0000313" key="2">
    <source>
        <dbReference type="EMBL" id="CAF3434119.1"/>
    </source>
</evidence>
<reference evidence="2" key="1">
    <citation type="submission" date="2021-02" db="EMBL/GenBank/DDBJ databases">
        <authorList>
            <person name="Nowell W R."/>
        </authorList>
    </citation>
    <scope>NUCLEOTIDE SEQUENCE</scope>
</reference>
<feature type="region of interest" description="Disordered" evidence="1">
    <location>
        <begin position="1"/>
        <end position="56"/>
    </location>
</feature>
<dbReference type="Proteomes" id="UP000663833">
    <property type="component" value="Unassembled WGS sequence"/>
</dbReference>
<name>A0A818CVT8_9BILA</name>
<proteinExistence type="predicted"/>
<accession>A0A818CVT8</accession>
<organism evidence="2 3">
    <name type="scientific">Rotaria socialis</name>
    <dbReference type="NCBI Taxonomy" id="392032"/>
    <lineage>
        <taxon>Eukaryota</taxon>
        <taxon>Metazoa</taxon>
        <taxon>Spiralia</taxon>
        <taxon>Gnathifera</taxon>
        <taxon>Rotifera</taxon>
        <taxon>Eurotatoria</taxon>
        <taxon>Bdelloidea</taxon>
        <taxon>Philodinida</taxon>
        <taxon>Philodinidae</taxon>
        <taxon>Rotaria</taxon>
    </lineage>
</organism>